<evidence type="ECO:0000256" key="1">
    <source>
        <dbReference type="SAM" id="Coils"/>
    </source>
</evidence>
<name>A0A8H7DKK5_9AGAR</name>
<comment type="caution">
    <text evidence="2">The sequence shown here is derived from an EMBL/GenBank/DDBJ whole genome shotgun (WGS) entry which is preliminary data.</text>
</comment>
<proteinExistence type="predicted"/>
<keyword evidence="3" id="KW-1185">Reference proteome</keyword>
<evidence type="ECO:0000313" key="2">
    <source>
        <dbReference type="EMBL" id="KAF7377605.1"/>
    </source>
</evidence>
<feature type="coiled-coil region" evidence="1">
    <location>
        <begin position="19"/>
        <end position="46"/>
    </location>
</feature>
<dbReference type="Gene3D" id="3.80.10.10">
    <property type="entry name" value="Ribonuclease Inhibitor"/>
    <property type="match status" value="1"/>
</dbReference>
<dbReference type="InterPro" id="IPR032675">
    <property type="entry name" value="LRR_dom_sf"/>
</dbReference>
<gene>
    <name evidence="2" type="ORF">MSAN_00183300</name>
</gene>
<dbReference type="Proteomes" id="UP000623467">
    <property type="component" value="Unassembled WGS sequence"/>
</dbReference>
<evidence type="ECO:0008006" key="4">
    <source>
        <dbReference type="Google" id="ProtNLM"/>
    </source>
</evidence>
<sequence>MSSLNISRLFGSPALTSVENQVKDLIAAAEANVERLTTQIRELSLIRDKERSILATLRLMIVPIGKLPTELLVEIFKLVLDTGFESKYYSQWAARGAIRSVFCLSQVSSYWRQIVHNAPQLWAIGNFIEISMDRESKDQYLDGLEAVLTRSNPLQVPIALVQRAKNSRFHESSNTMARIVTPTAHRWKRLSIEMPSFLSFNKIPPGTFEALEYLSISGLEKQMDPVVVFQSSPRLLDFTFYSTFTSHSDSGLSKIHLLCLPWSQIVHLDITDVSLNACRTVLLQCNSLVSGEFTASDVWESASTGADRRSVVTPSEIHGIEGFLAPLALPSLKILHVDFEGGEAMPWPTQAVTLFQVRCPNIEQIELSGSSILSEGLIALLRNSPALTSLEIINCWSCINEHFWRALRYQVANPCPLAPKLRNLRLDCVGDTFTDGTMEATIRSRWWLDDRVSTDFSPCISRLESVSVTRFGEFALEDGLQIFSEEFAAQMQDMVNQGFNLELW</sequence>
<protein>
    <recommendedName>
        <fullName evidence="4">F-box domain-containing protein</fullName>
    </recommendedName>
</protein>
<dbReference type="SUPFAM" id="SSF52047">
    <property type="entry name" value="RNI-like"/>
    <property type="match status" value="1"/>
</dbReference>
<evidence type="ECO:0000313" key="3">
    <source>
        <dbReference type="Proteomes" id="UP000623467"/>
    </source>
</evidence>
<keyword evidence="1" id="KW-0175">Coiled coil</keyword>
<accession>A0A8H7DKK5</accession>
<dbReference type="OrthoDB" id="2884925at2759"/>
<dbReference type="AlphaFoldDB" id="A0A8H7DKK5"/>
<dbReference type="Gene3D" id="1.20.1280.50">
    <property type="match status" value="1"/>
</dbReference>
<reference evidence="2" key="1">
    <citation type="submission" date="2020-05" db="EMBL/GenBank/DDBJ databases">
        <title>Mycena genomes resolve the evolution of fungal bioluminescence.</title>
        <authorList>
            <person name="Tsai I.J."/>
        </authorList>
    </citation>
    <scope>NUCLEOTIDE SEQUENCE</scope>
    <source>
        <strain evidence="2">160909Yilan</strain>
    </source>
</reference>
<organism evidence="2 3">
    <name type="scientific">Mycena sanguinolenta</name>
    <dbReference type="NCBI Taxonomy" id="230812"/>
    <lineage>
        <taxon>Eukaryota</taxon>
        <taxon>Fungi</taxon>
        <taxon>Dikarya</taxon>
        <taxon>Basidiomycota</taxon>
        <taxon>Agaricomycotina</taxon>
        <taxon>Agaricomycetes</taxon>
        <taxon>Agaricomycetidae</taxon>
        <taxon>Agaricales</taxon>
        <taxon>Marasmiineae</taxon>
        <taxon>Mycenaceae</taxon>
        <taxon>Mycena</taxon>
    </lineage>
</organism>
<dbReference type="EMBL" id="JACAZH010000001">
    <property type="protein sequence ID" value="KAF7377605.1"/>
    <property type="molecule type" value="Genomic_DNA"/>
</dbReference>